<sequence length="400" mass="45291">MENQGQTFRTVSTNPSKQENCFTRSIATTANTSRSSLSSLGFFPTCRTPPPRRKQGSPPPSFYSSSCLDLFIQTGNNNMDNHTDEGSTDSYFSSTTRSRQTSSTNRYAWNSYANHQTSQTRHRMLTLDESKRHKTNSGKSDHDFNVMMQAPLVHTPTGKYRSKYDQESYLPPAPPLNMHATFPIASPIFKPTRTRYMEEPRANETSVNPLLSDVAFSNAALGSTRAINKFNDFDLFTNPFEHDQMTPTTAISQQQELNIHPSDRQSGTYFTNAVFDNLCKVLSSPSDQNLRQKMPIGFPGLACLHCQGLSRKRNGGRYFPSSLKTLSDSKKTLFAIYQHLQNCDKCPEQLKKDLQTLMSGHEEERRKQRRGSQTSYFVAVWQAIHNGSLPPDLKRRKKSP</sequence>
<feature type="compositionally biased region" description="Polar residues" evidence="1">
    <location>
        <begin position="1"/>
        <end position="39"/>
    </location>
</feature>
<comment type="caution">
    <text evidence="2">The sequence shown here is derived from an EMBL/GenBank/DDBJ whole genome shotgun (WGS) entry which is preliminary data.</text>
</comment>
<keyword evidence="3" id="KW-1185">Reference proteome</keyword>
<dbReference type="Proteomes" id="UP001054902">
    <property type="component" value="Unassembled WGS sequence"/>
</dbReference>
<evidence type="ECO:0000256" key="1">
    <source>
        <dbReference type="SAM" id="MobiDB-lite"/>
    </source>
</evidence>
<evidence type="ECO:0000313" key="2">
    <source>
        <dbReference type="EMBL" id="GFH44151.1"/>
    </source>
</evidence>
<accession>A0AAD3CG24</accession>
<feature type="region of interest" description="Disordered" evidence="1">
    <location>
        <begin position="74"/>
        <end position="100"/>
    </location>
</feature>
<reference evidence="2 3" key="1">
    <citation type="journal article" date="2021" name="Sci. Rep.">
        <title>The genome of the diatom Chaetoceros tenuissimus carries an ancient integrated fragment of an extant virus.</title>
        <authorList>
            <person name="Hongo Y."/>
            <person name="Kimura K."/>
            <person name="Takaki Y."/>
            <person name="Yoshida Y."/>
            <person name="Baba S."/>
            <person name="Kobayashi G."/>
            <person name="Nagasaki K."/>
            <person name="Hano T."/>
            <person name="Tomaru Y."/>
        </authorList>
    </citation>
    <scope>NUCLEOTIDE SEQUENCE [LARGE SCALE GENOMIC DNA]</scope>
    <source>
        <strain evidence="2 3">NIES-3715</strain>
    </source>
</reference>
<organism evidence="2 3">
    <name type="scientific">Chaetoceros tenuissimus</name>
    <dbReference type="NCBI Taxonomy" id="426638"/>
    <lineage>
        <taxon>Eukaryota</taxon>
        <taxon>Sar</taxon>
        <taxon>Stramenopiles</taxon>
        <taxon>Ochrophyta</taxon>
        <taxon>Bacillariophyta</taxon>
        <taxon>Coscinodiscophyceae</taxon>
        <taxon>Chaetocerotophycidae</taxon>
        <taxon>Chaetocerotales</taxon>
        <taxon>Chaetocerotaceae</taxon>
        <taxon>Chaetoceros</taxon>
    </lineage>
</organism>
<protein>
    <submittedName>
        <fullName evidence="2">Uncharacterized protein</fullName>
    </submittedName>
</protein>
<dbReference type="EMBL" id="BLLK01000019">
    <property type="protein sequence ID" value="GFH44151.1"/>
    <property type="molecule type" value="Genomic_DNA"/>
</dbReference>
<evidence type="ECO:0000313" key="3">
    <source>
        <dbReference type="Proteomes" id="UP001054902"/>
    </source>
</evidence>
<proteinExistence type="predicted"/>
<feature type="region of interest" description="Disordered" evidence="1">
    <location>
        <begin position="1"/>
        <end position="61"/>
    </location>
</feature>
<dbReference type="AlphaFoldDB" id="A0AAD3CG24"/>
<name>A0AAD3CG24_9STRA</name>
<gene>
    <name evidence="2" type="ORF">CTEN210_00625</name>
</gene>